<dbReference type="InterPro" id="IPR001789">
    <property type="entry name" value="Sig_transdc_resp-reg_receiver"/>
</dbReference>
<dbReference type="InterPro" id="IPR007492">
    <property type="entry name" value="LytTR_DNA-bd_dom"/>
</dbReference>
<dbReference type="SMART" id="SM00850">
    <property type="entry name" value="LytTR"/>
    <property type="match status" value="1"/>
</dbReference>
<comment type="caution">
    <text evidence="4">The sequence shown here is derived from an EMBL/GenBank/DDBJ whole genome shotgun (WGS) entry which is preliminary data.</text>
</comment>
<dbReference type="PANTHER" id="PTHR37299:SF1">
    <property type="entry name" value="STAGE 0 SPORULATION PROTEIN A HOMOLOG"/>
    <property type="match status" value="1"/>
</dbReference>
<dbReference type="GO" id="GO:0000156">
    <property type="term" value="F:phosphorelay response regulator activity"/>
    <property type="evidence" value="ECO:0007669"/>
    <property type="project" value="InterPro"/>
</dbReference>
<dbReference type="PANTHER" id="PTHR37299">
    <property type="entry name" value="TRANSCRIPTIONAL REGULATOR-RELATED"/>
    <property type="match status" value="1"/>
</dbReference>
<dbReference type="Pfam" id="PF04397">
    <property type="entry name" value="LytTR"/>
    <property type="match status" value="1"/>
</dbReference>
<organism evidence="4 5">
    <name type="scientific">Emticicia agri</name>
    <dbReference type="NCBI Taxonomy" id="2492393"/>
    <lineage>
        <taxon>Bacteria</taxon>
        <taxon>Pseudomonadati</taxon>
        <taxon>Bacteroidota</taxon>
        <taxon>Cytophagia</taxon>
        <taxon>Cytophagales</taxon>
        <taxon>Leadbetterellaceae</taxon>
        <taxon>Emticicia</taxon>
    </lineage>
</organism>
<dbReference type="Gene3D" id="2.40.50.1020">
    <property type="entry name" value="LytTr DNA-binding domain"/>
    <property type="match status" value="1"/>
</dbReference>
<dbReference type="EMBL" id="SEWF01000009">
    <property type="protein sequence ID" value="RYU96231.1"/>
    <property type="molecule type" value="Genomic_DNA"/>
</dbReference>
<proteinExistence type="predicted"/>
<evidence type="ECO:0000259" key="3">
    <source>
        <dbReference type="PROSITE" id="PS50930"/>
    </source>
</evidence>
<evidence type="ECO:0000313" key="4">
    <source>
        <dbReference type="EMBL" id="RYU96231.1"/>
    </source>
</evidence>
<protein>
    <submittedName>
        <fullName evidence="4">Response regulator transcription factor</fullName>
    </submittedName>
</protein>
<feature type="domain" description="HTH LytTR-type" evidence="3">
    <location>
        <begin position="132"/>
        <end position="220"/>
    </location>
</feature>
<evidence type="ECO:0000259" key="2">
    <source>
        <dbReference type="PROSITE" id="PS50110"/>
    </source>
</evidence>
<name>A0A4Q5M1V4_9BACT</name>
<dbReference type="OrthoDB" id="1646880at2"/>
<dbReference type="SMART" id="SM00448">
    <property type="entry name" value="REC"/>
    <property type="match status" value="1"/>
</dbReference>
<accession>A0A4Q5M1V4</accession>
<dbReference type="InterPro" id="IPR046947">
    <property type="entry name" value="LytR-like"/>
</dbReference>
<sequence>MKLRCVVIDDEPLALELMKEYISRFPELKLIQAFDDGIAGKEFLKNNQIDLLFIDINMPDITGLELVESLEKKPMVIFATAHRKFALEGFNLDAIDYLLKPIDFERFSKAVKKAIDYYSFKNNQPTETPEHIFVRAEYRMIKIDLNAIEYIEGLEDYIKIHVTGLAHPILTLMSLKGILEQLPLGQFSRIHRSYIVAHAKIQSVLKKNVQLTSGIELPISNTYQQFVDDWQKK</sequence>
<keyword evidence="5" id="KW-1185">Reference proteome</keyword>
<dbReference type="Pfam" id="PF00072">
    <property type="entry name" value="Response_reg"/>
    <property type="match status" value="1"/>
</dbReference>
<reference evidence="4 5" key="1">
    <citation type="submission" date="2019-02" db="EMBL/GenBank/DDBJ databases">
        <title>Bacterial novel species Emticicia sp. 17J42-9 isolated from soil.</title>
        <authorList>
            <person name="Jung H.-Y."/>
        </authorList>
    </citation>
    <scope>NUCLEOTIDE SEQUENCE [LARGE SCALE GENOMIC DNA]</scope>
    <source>
        <strain evidence="4 5">17J42-9</strain>
    </source>
</reference>
<keyword evidence="1" id="KW-0597">Phosphoprotein</keyword>
<dbReference type="PROSITE" id="PS50110">
    <property type="entry name" value="RESPONSE_REGULATORY"/>
    <property type="match status" value="1"/>
</dbReference>
<dbReference type="GO" id="GO:0003677">
    <property type="term" value="F:DNA binding"/>
    <property type="evidence" value="ECO:0007669"/>
    <property type="project" value="InterPro"/>
</dbReference>
<dbReference type="Gene3D" id="3.40.50.2300">
    <property type="match status" value="1"/>
</dbReference>
<evidence type="ECO:0000256" key="1">
    <source>
        <dbReference type="PROSITE-ProRule" id="PRU00169"/>
    </source>
</evidence>
<gene>
    <name evidence="4" type="ORF">EWM59_08460</name>
</gene>
<feature type="modified residue" description="4-aspartylphosphate" evidence="1">
    <location>
        <position position="55"/>
    </location>
</feature>
<dbReference type="PROSITE" id="PS50930">
    <property type="entry name" value="HTH_LYTTR"/>
    <property type="match status" value="1"/>
</dbReference>
<dbReference type="RefSeq" id="WP_130020522.1">
    <property type="nucleotide sequence ID" value="NZ_SEWF01000009.1"/>
</dbReference>
<evidence type="ECO:0000313" key="5">
    <source>
        <dbReference type="Proteomes" id="UP000293162"/>
    </source>
</evidence>
<feature type="domain" description="Response regulatory" evidence="2">
    <location>
        <begin position="4"/>
        <end position="115"/>
    </location>
</feature>
<dbReference type="SUPFAM" id="SSF52172">
    <property type="entry name" value="CheY-like"/>
    <property type="match status" value="1"/>
</dbReference>
<dbReference type="AlphaFoldDB" id="A0A4Q5M1V4"/>
<dbReference type="InterPro" id="IPR011006">
    <property type="entry name" value="CheY-like_superfamily"/>
</dbReference>
<dbReference type="Proteomes" id="UP000293162">
    <property type="component" value="Unassembled WGS sequence"/>
</dbReference>